<dbReference type="GO" id="GO:0016020">
    <property type="term" value="C:membrane"/>
    <property type="evidence" value="ECO:0007669"/>
    <property type="project" value="UniProtKB-SubCell"/>
</dbReference>
<evidence type="ECO:0000256" key="2">
    <source>
        <dbReference type="ARBA" id="ARBA00022692"/>
    </source>
</evidence>
<comment type="subcellular location">
    <subcellularLocation>
        <location evidence="1">Membrane</location>
        <topology evidence="1">Multi-pass membrane protein</topology>
    </subcellularLocation>
</comment>
<dbReference type="RefSeq" id="WP_011942822.1">
    <property type="nucleotide sequence ID" value="NC_009486.1"/>
</dbReference>
<gene>
    <name evidence="8" type="ordered locus">Tpet_0122</name>
</gene>
<evidence type="ECO:0000259" key="7">
    <source>
        <dbReference type="Pfam" id="PF04932"/>
    </source>
</evidence>
<feature type="transmembrane region" description="Helical" evidence="6">
    <location>
        <begin position="60"/>
        <end position="80"/>
    </location>
</feature>
<name>A5IIX8_THEP1</name>
<dbReference type="KEGG" id="tpt:Tpet_0122"/>
<dbReference type="InterPro" id="IPR007016">
    <property type="entry name" value="O-antigen_ligase-rel_domated"/>
</dbReference>
<reference evidence="8 9" key="2">
    <citation type="journal article" date="2009" name="Proc. Natl. Acad. Sci. U.S.A.">
        <title>On the chimeric nature, thermophilic origin, and phylogenetic placement of the Thermotogales.</title>
        <authorList>
            <person name="Zhaxybayeva O."/>
            <person name="Swithers K.S."/>
            <person name="Lapierre P."/>
            <person name="Fournier G.P."/>
            <person name="Bickhart D.M."/>
            <person name="DeBoy R.T."/>
            <person name="Nelson K.E."/>
            <person name="Nesbo C.L."/>
            <person name="Doolittle W.F."/>
            <person name="Gogarten J.P."/>
            <person name="Noll K.M."/>
        </authorList>
    </citation>
    <scope>NUCLEOTIDE SEQUENCE [LARGE SCALE GENOMIC DNA]</scope>
    <source>
        <strain evidence="9">ATCC BAA-488 / DSM 13995 / JCM 10881 / RKU-1</strain>
    </source>
</reference>
<keyword evidence="5" id="KW-0175">Coiled coil</keyword>
<evidence type="ECO:0000256" key="4">
    <source>
        <dbReference type="ARBA" id="ARBA00023136"/>
    </source>
</evidence>
<dbReference type="HOGENOM" id="CLU_011262_0_0_0"/>
<feature type="transmembrane region" description="Helical" evidence="6">
    <location>
        <begin position="29"/>
        <end position="48"/>
    </location>
</feature>
<sequence length="1065" mass="123822">MEILFYIMYVVVALFSSRKLTYEFSVPKYALITVFLSVMFFMILMKILRKEKLEIRFNMAHVAFFAFAISALLSTINVYRDNPVYFRYSFDIAIYVLLMFFTSIFISNFFVTKERIRRFLTVSVALAGFIAFDALLNFYGGVDVFLGSVGSPFSRATVKATIGNVNFVSNFLSLNLPLAIYLIASADFKRKEASVIKVIASVSALLIVSGILVSQTRSLYVANIISLCIFSVFYMIFRKKKVSKETDREVLSMSKALTTFVLIASIVLVVLYNLPTPLNGYGMVSPAGRIQAVAEVSSWHERLLSWFSSIYQWRTHKILGTGIGTYQILTINYMGDVIEDHPILMYGWNNFKRTHNDYLQVLGEMGIVGFVSVVFLALSLGILFFKIIRRITVRDDLLLFLTLASSFITFMMHSAFSFPAHLLPNGFLVMTIASIAVGGYFYDGRKVEIQRKKVVVFGTIVLLVGVVSAYLKWNYFISEVYFKWGNSAYLSIRKVEEDMAKLDNYEQQVKTAMEELSSLSGRYSYLKSDEFKKFVESQNLPVKPSNLEIERLRLETIQKERQKLQNALQQIASYRNQLTNQKIELYRKAKEYFLKSVQVNKTYGRSYFYLASLATSEYRIDELKAKLKTKEDYNAFFEQNFDDYQKVVFSDVKKTDLTFLENASLSTINDLGEDNLITAQVLLDSVSLYLSSLKSFNERNTYRGLATRYVGLHQIMKILFSKAQDDLIQKAFAELTSRYFDSFTNYAKLTVKILPGAWNRFPDWKHYDLRKAVAGQDIYRYFATKAAEAQPLTVQKNREFLFYLAKKEIWAVESMSKAGVWGVPDGVLDFLHAMPFEYVSSNNRQEALFVSEDVLKIYNESYRNAKESISLYESRAEKTFESVLEELKEYLESNLGKEYANQFEKLFKDLFESFKNLNWLSINVQEMNKFISEKNYTYKLNPWAELLVERMKNFESYMKQKNVEASRISEVLSRIYNDLYELRDVLVFERYIRFLEHYRLILNDARNFLRTLEKAYSVASDEEWKMILEDWSVNLWNDEKFETKDQVMERLKKSEEFLKTIEESL</sequence>
<evidence type="ECO:0000313" key="9">
    <source>
        <dbReference type="Proteomes" id="UP000006558"/>
    </source>
</evidence>
<evidence type="ECO:0000313" key="8">
    <source>
        <dbReference type="EMBL" id="ABQ46151.1"/>
    </source>
</evidence>
<dbReference type="Proteomes" id="UP000006558">
    <property type="component" value="Chromosome"/>
</dbReference>
<feature type="coiled-coil region" evidence="5">
    <location>
        <begin position="547"/>
        <end position="584"/>
    </location>
</feature>
<dbReference type="eggNOG" id="COG3307">
    <property type="taxonomic scope" value="Bacteria"/>
</dbReference>
<dbReference type="Pfam" id="PF04932">
    <property type="entry name" value="Wzy_C"/>
    <property type="match status" value="1"/>
</dbReference>
<proteinExistence type="predicted"/>
<feature type="transmembrane region" description="Helical" evidence="6">
    <location>
        <begin position="454"/>
        <end position="473"/>
    </location>
</feature>
<evidence type="ECO:0000256" key="6">
    <source>
        <dbReference type="SAM" id="Phobius"/>
    </source>
</evidence>
<feature type="transmembrane region" description="Helical" evidence="6">
    <location>
        <begin position="219"/>
        <end position="237"/>
    </location>
</feature>
<evidence type="ECO:0000256" key="1">
    <source>
        <dbReference type="ARBA" id="ARBA00004141"/>
    </source>
</evidence>
<feature type="transmembrane region" description="Helical" evidence="6">
    <location>
        <begin position="257"/>
        <end position="274"/>
    </location>
</feature>
<dbReference type="PANTHER" id="PTHR37422">
    <property type="entry name" value="TEICHURONIC ACID BIOSYNTHESIS PROTEIN TUAE"/>
    <property type="match status" value="1"/>
</dbReference>
<dbReference type="AlphaFoldDB" id="A5IIX8"/>
<keyword evidence="4 6" id="KW-0472">Membrane</keyword>
<protein>
    <submittedName>
        <fullName evidence="8">O-antigen polymerase</fullName>
    </submittedName>
</protein>
<feature type="transmembrane region" description="Helical" evidence="6">
    <location>
        <begin position="195"/>
        <end position="213"/>
    </location>
</feature>
<feature type="transmembrane region" description="Helical" evidence="6">
    <location>
        <begin position="92"/>
        <end position="112"/>
    </location>
</feature>
<accession>A5IIX8</accession>
<keyword evidence="2 6" id="KW-0812">Transmembrane</keyword>
<feature type="transmembrane region" description="Helical" evidence="6">
    <location>
        <begin position="160"/>
        <end position="183"/>
    </location>
</feature>
<keyword evidence="3 6" id="KW-1133">Transmembrane helix</keyword>
<feature type="transmembrane region" description="Helical" evidence="6">
    <location>
        <begin position="365"/>
        <end position="385"/>
    </location>
</feature>
<evidence type="ECO:0000256" key="3">
    <source>
        <dbReference type="ARBA" id="ARBA00022989"/>
    </source>
</evidence>
<dbReference type="InterPro" id="IPR051533">
    <property type="entry name" value="WaaL-like"/>
</dbReference>
<feature type="coiled-coil region" evidence="5">
    <location>
        <begin position="495"/>
        <end position="522"/>
    </location>
</feature>
<dbReference type="STRING" id="390874.Tpet_0122"/>
<dbReference type="EMBL" id="CP000702">
    <property type="protein sequence ID" value="ABQ46151.1"/>
    <property type="molecule type" value="Genomic_DNA"/>
</dbReference>
<dbReference type="PANTHER" id="PTHR37422:SF23">
    <property type="entry name" value="TEICHURONIC ACID BIOSYNTHESIS PROTEIN TUAE"/>
    <property type="match status" value="1"/>
</dbReference>
<feature type="transmembrane region" description="Helical" evidence="6">
    <location>
        <begin position="397"/>
        <end position="416"/>
    </location>
</feature>
<feature type="domain" description="O-antigen ligase-related" evidence="7">
    <location>
        <begin position="203"/>
        <end position="373"/>
    </location>
</feature>
<reference evidence="9" key="1">
    <citation type="submission" date="2007-05" db="EMBL/GenBank/DDBJ databases">
        <title>Complete sequence of Thermotoga petrophila RKU-1.</title>
        <authorList>
            <consortium name="US DOE Joint Genome Institute"/>
            <person name="Copeland A."/>
            <person name="Lucas S."/>
            <person name="Lapidus A."/>
            <person name="Barry K."/>
            <person name="Glavina del Rio T."/>
            <person name="Dalin E."/>
            <person name="Tice H."/>
            <person name="Pitluck S."/>
            <person name="Sims D."/>
            <person name="Brettin T."/>
            <person name="Bruce D."/>
            <person name="Detter J.C."/>
            <person name="Han C."/>
            <person name="Tapia R."/>
            <person name="Schmutz J."/>
            <person name="Larimer F."/>
            <person name="Land M."/>
            <person name="Hauser L."/>
            <person name="Kyrpides N."/>
            <person name="Mikhailova N."/>
            <person name="Nelson K."/>
            <person name="Gogarten J.P."/>
            <person name="Noll K."/>
            <person name="Richardson P."/>
        </authorList>
    </citation>
    <scope>NUCLEOTIDE SEQUENCE [LARGE SCALE GENOMIC DNA]</scope>
    <source>
        <strain evidence="9">ATCC BAA-488 / DSM 13995 / JCM 10881 / RKU-1</strain>
    </source>
</reference>
<feature type="transmembrane region" description="Helical" evidence="6">
    <location>
        <begin position="422"/>
        <end position="442"/>
    </location>
</feature>
<organism evidence="8 9">
    <name type="scientific">Thermotoga petrophila (strain ATCC BAA-488 / DSM 13995 / JCM 10881 / RKU-1)</name>
    <dbReference type="NCBI Taxonomy" id="390874"/>
    <lineage>
        <taxon>Bacteria</taxon>
        <taxon>Thermotogati</taxon>
        <taxon>Thermotogota</taxon>
        <taxon>Thermotogae</taxon>
        <taxon>Thermotogales</taxon>
        <taxon>Thermotogaceae</taxon>
        <taxon>Thermotoga</taxon>
    </lineage>
</organism>
<evidence type="ECO:0000256" key="5">
    <source>
        <dbReference type="SAM" id="Coils"/>
    </source>
</evidence>
<feature type="transmembrane region" description="Helical" evidence="6">
    <location>
        <begin position="119"/>
        <end position="140"/>
    </location>
</feature>